<evidence type="ECO:0000313" key="2">
    <source>
        <dbReference type="EMBL" id="KAF2200744.1"/>
    </source>
</evidence>
<sequence length="79" mass="8704">MLVIPPSDEDLRNKSVQVPHPRLPLESRGGKGSLKKKNSTGAMLSEQERDMLKPPTLRRKRKSAKNSRVGTALSRAASI</sequence>
<evidence type="ECO:0000313" key="3">
    <source>
        <dbReference type="Proteomes" id="UP000799536"/>
    </source>
</evidence>
<feature type="compositionally biased region" description="Basic residues" evidence="1">
    <location>
        <begin position="56"/>
        <end position="65"/>
    </location>
</feature>
<dbReference type="AlphaFoldDB" id="A0A9P4JM22"/>
<proteinExistence type="predicted"/>
<evidence type="ECO:0000256" key="1">
    <source>
        <dbReference type="SAM" id="MobiDB-lite"/>
    </source>
</evidence>
<keyword evidence="3" id="KW-1185">Reference proteome</keyword>
<organism evidence="2 3">
    <name type="scientific">Delitschia confertaspora ATCC 74209</name>
    <dbReference type="NCBI Taxonomy" id="1513339"/>
    <lineage>
        <taxon>Eukaryota</taxon>
        <taxon>Fungi</taxon>
        <taxon>Dikarya</taxon>
        <taxon>Ascomycota</taxon>
        <taxon>Pezizomycotina</taxon>
        <taxon>Dothideomycetes</taxon>
        <taxon>Pleosporomycetidae</taxon>
        <taxon>Pleosporales</taxon>
        <taxon>Delitschiaceae</taxon>
        <taxon>Delitschia</taxon>
    </lineage>
</organism>
<gene>
    <name evidence="2" type="ORF">GQ43DRAFT_61766</name>
</gene>
<reference evidence="2" key="1">
    <citation type="journal article" date="2020" name="Stud. Mycol.">
        <title>101 Dothideomycetes genomes: a test case for predicting lifestyles and emergence of pathogens.</title>
        <authorList>
            <person name="Haridas S."/>
            <person name="Albert R."/>
            <person name="Binder M."/>
            <person name="Bloem J."/>
            <person name="Labutti K."/>
            <person name="Salamov A."/>
            <person name="Andreopoulos B."/>
            <person name="Baker S."/>
            <person name="Barry K."/>
            <person name="Bills G."/>
            <person name="Bluhm B."/>
            <person name="Cannon C."/>
            <person name="Castanera R."/>
            <person name="Culley D."/>
            <person name="Daum C."/>
            <person name="Ezra D."/>
            <person name="Gonzalez J."/>
            <person name="Henrissat B."/>
            <person name="Kuo A."/>
            <person name="Liang C."/>
            <person name="Lipzen A."/>
            <person name="Lutzoni F."/>
            <person name="Magnuson J."/>
            <person name="Mondo S."/>
            <person name="Nolan M."/>
            <person name="Ohm R."/>
            <person name="Pangilinan J."/>
            <person name="Park H.-J."/>
            <person name="Ramirez L."/>
            <person name="Alfaro M."/>
            <person name="Sun H."/>
            <person name="Tritt A."/>
            <person name="Yoshinaga Y."/>
            <person name="Zwiers L.-H."/>
            <person name="Turgeon B."/>
            <person name="Goodwin S."/>
            <person name="Spatafora J."/>
            <person name="Crous P."/>
            <person name="Grigoriev I."/>
        </authorList>
    </citation>
    <scope>NUCLEOTIDE SEQUENCE</scope>
    <source>
        <strain evidence="2">ATCC 74209</strain>
    </source>
</reference>
<dbReference type="Proteomes" id="UP000799536">
    <property type="component" value="Unassembled WGS sequence"/>
</dbReference>
<dbReference type="EMBL" id="ML994007">
    <property type="protein sequence ID" value="KAF2200744.1"/>
    <property type="molecule type" value="Genomic_DNA"/>
</dbReference>
<feature type="region of interest" description="Disordered" evidence="1">
    <location>
        <begin position="1"/>
        <end position="79"/>
    </location>
</feature>
<protein>
    <submittedName>
        <fullName evidence="2">Uncharacterized protein</fullName>
    </submittedName>
</protein>
<comment type="caution">
    <text evidence="2">The sequence shown here is derived from an EMBL/GenBank/DDBJ whole genome shotgun (WGS) entry which is preliminary data.</text>
</comment>
<accession>A0A9P4JM22</accession>
<name>A0A9P4JM22_9PLEO</name>